<dbReference type="GO" id="GO:0006633">
    <property type="term" value="P:fatty acid biosynthetic process"/>
    <property type="evidence" value="ECO:0007669"/>
    <property type="project" value="TreeGrafter"/>
</dbReference>
<dbReference type="PANTHER" id="PTHR42681:SF6">
    <property type="entry name" value="BLL0263 PROTEIN"/>
    <property type="match status" value="1"/>
</dbReference>
<dbReference type="Gene3D" id="3.30.70.250">
    <property type="entry name" value="Malonyl-CoA ACP transacylase, ACP-binding"/>
    <property type="match status" value="1"/>
</dbReference>
<dbReference type="GO" id="GO:0004314">
    <property type="term" value="F:[acyl-carrier-protein] S-malonyltransferase activity"/>
    <property type="evidence" value="ECO:0007669"/>
    <property type="project" value="TreeGrafter"/>
</dbReference>
<feature type="domain" description="Malonyl-CoA:ACP transacylase (MAT)" evidence="1">
    <location>
        <begin position="6"/>
        <end position="299"/>
    </location>
</feature>
<dbReference type="InterPro" id="IPR001227">
    <property type="entry name" value="Ac_transferase_dom_sf"/>
</dbReference>
<dbReference type="InterPro" id="IPR016035">
    <property type="entry name" value="Acyl_Trfase/lysoPLipase"/>
</dbReference>
<name>A0A9X1YQ15_9BURK</name>
<dbReference type="InterPro" id="IPR050858">
    <property type="entry name" value="Mal-CoA-ACP_Trans/PKS_FabD"/>
</dbReference>
<dbReference type="PANTHER" id="PTHR42681">
    <property type="entry name" value="MALONYL-COA-ACYL CARRIER PROTEIN TRANSACYLASE, MITOCHONDRIAL"/>
    <property type="match status" value="1"/>
</dbReference>
<sequence>MSVALLFPGQGTQQPAMLPWLEADDAARPMLAQLANVLGSDWRTHLEDTAWSQSNAVAQPLVTGVSVAAWSALASSLPRVVAIAGYSVGEIAACVAAAMLTVDDAMRLAVRRAAAMDACAVDGAAGLLGVSDVAAADIGAACARWGLEIAIRTGERRCVLGGPAAALAEAATRLAVLGAKTTPLGVRVASHTRAMRAAVPALAQALAQARWHAPRVAWVAGITGAVVRDVAEVRRVLAEQVATTVRWDTCMDTVAERRPDAVLEVGAGTTLARLWRERHPSIPVRSCDEFASAAQAVRWAATIESR</sequence>
<dbReference type="InterPro" id="IPR014043">
    <property type="entry name" value="Acyl_transferase_dom"/>
</dbReference>
<dbReference type="RefSeq" id="WP_275685054.1">
    <property type="nucleotide sequence ID" value="NZ_JAJLJH010000011.1"/>
</dbReference>
<dbReference type="Pfam" id="PF00698">
    <property type="entry name" value="Acyl_transf_1"/>
    <property type="match status" value="1"/>
</dbReference>
<keyword evidence="2" id="KW-0808">Transferase</keyword>
<dbReference type="SMART" id="SM00827">
    <property type="entry name" value="PKS_AT"/>
    <property type="match status" value="1"/>
</dbReference>
<keyword evidence="3" id="KW-1185">Reference proteome</keyword>
<proteinExistence type="predicted"/>
<dbReference type="Proteomes" id="UP001139353">
    <property type="component" value="Unassembled WGS sequence"/>
</dbReference>
<accession>A0A9X1YQ15</accession>
<dbReference type="EMBL" id="JAJLJH010000011">
    <property type="protein sequence ID" value="MCK9689008.1"/>
    <property type="molecule type" value="Genomic_DNA"/>
</dbReference>
<dbReference type="Gene3D" id="3.40.366.10">
    <property type="entry name" value="Malonyl-Coenzyme A Acyl Carrier Protein, domain 2"/>
    <property type="match status" value="1"/>
</dbReference>
<comment type="caution">
    <text evidence="2">The sequence shown here is derived from an EMBL/GenBank/DDBJ whole genome shotgun (WGS) entry which is preliminary data.</text>
</comment>
<keyword evidence="2" id="KW-0012">Acyltransferase</keyword>
<evidence type="ECO:0000313" key="2">
    <source>
        <dbReference type="EMBL" id="MCK9689008.1"/>
    </source>
</evidence>
<gene>
    <name evidence="2" type="ORF">LPC04_25115</name>
</gene>
<dbReference type="GO" id="GO:0005829">
    <property type="term" value="C:cytosol"/>
    <property type="evidence" value="ECO:0007669"/>
    <property type="project" value="TreeGrafter"/>
</dbReference>
<organism evidence="2 3">
    <name type="scientific">Scleromatobacter humisilvae</name>
    <dbReference type="NCBI Taxonomy" id="2897159"/>
    <lineage>
        <taxon>Bacteria</taxon>
        <taxon>Pseudomonadati</taxon>
        <taxon>Pseudomonadota</taxon>
        <taxon>Betaproteobacteria</taxon>
        <taxon>Burkholderiales</taxon>
        <taxon>Sphaerotilaceae</taxon>
        <taxon>Scleromatobacter</taxon>
    </lineage>
</organism>
<evidence type="ECO:0000313" key="3">
    <source>
        <dbReference type="Proteomes" id="UP001139353"/>
    </source>
</evidence>
<reference evidence="2" key="1">
    <citation type="submission" date="2021-11" db="EMBL/GenBank/DDBJ databases">
        <title>BS-T2-15 a new species belonging to the Comamonadaceae family isolated from the soil of a French oak forest.</title>
        <authorList>
            <person name="Mieszkin S."/>
            <person name="Alain K."/>
        </authorList>
    </citation>
    <scope>NUCLEOTIDE SEQUENCE</scope>
    <source>
        <strain evidence="2">BS-T2-15</strain>
    </source>
</reference>
<dbReference type="SUPFAM" id="SSF52151">
    <property type="entry name" value="FabD/lysophospholipase-like"/>
    <property type="match status" value="1"/>
</dbReference>
<protein>
    <submittedName>
        <fullName evidence="2">Acyltransferase domain-containing protein</fullName>
    </submittedName>
</protein>
<evidence type="ECO:0000259" key="1">
    <source>
        <dbReference type="SMART" id="SM00827"/>
    </source>
</evidence>
<dbReference type="AlphaFoldDB" id="A0A9X1YQ15"/>